<gene>
    <name evidence="1" type="ORF">RDV89_13185</name>
</gene>
<protein>
    <submittedName>
        <fullName evidence="1">Uncharacterized protein</fullName>
    </submittedName>
</protein>
<evidence type="ECO:0000313" key="2">
    <source>
        <dbReference type="Proteomes" id="UP001268542"/>
    </source>
</evidence>
<evidence type="ECO:0000313" key="1">
    <source>
        <dbReference type="EMBL" id="MDT9594030.1"/>
    </source>
</evidence>
<comment type="caution">
    <text evidence="1">The sequence shown here is derived from an EMBL/GenBank/DDBJ whole genome shotgun (WGS) entry which is preliminary data.</text>
</comment>
<reference evidence="1 2" key="1">
    <citation type="submission" date="2023-08" db="EMBL/GenBank/DDBJ databases">
        <title>Nocardioides seae sp. nov., a bacterium isolated from a soil.</title>
        <authorList>
            <person name="Wang X."/>
        </authorList>
    </citation>
    <scope>NUCLEOTIDE SEQUENCE [LARGE SCALE GENOMIC DNA]</scope>
    <source>
        <strain evidence="1 2">YZH12</strain>
    </source>
</reference>
<dbReference type="Proteomes" id="UP001268542">
    <property type="component" value="Unassembled WGS sequence"/>
</dbReference>
<proteinExistence type="predicted"/>
<dbReference type="EMBL" id="JAVYII010000005">
    <property type="protein sequence ID" value="MDT9594030.1"/>
    <property type="molecule type" value="Genomic_DNA"/>
</dbReference>
<keyword evidence="2" id="KW-1185">Reference proteome</keyword>
<dbReference type="RefSeq" id="WP_315733515.1">
    <property type="nucleotide sequence ID" value="NZ_JAVYII010000005.1"/>
</dbReference>
<sequence length="369" mass="37876">MQTQRSVPDVRRWWWVVAVLACVLAVPAYLVAAAAAEPEPGEEQVRASESAADLPEVAPDEVVGVPDGPSVAGPGVQRVVATPGADVTVAATRPAASTREHRAAEDGQVVAVRWSIEHRYALPPAGAEVDAAPPAGTPDVEIALTRDGDDVDLGDAGTTSVPGIAYGATEVTRGGVVLGVAEGGADDADLTLTVTFDGVDQTLDLLSGDLETGRAAGLYDAQPRRYTDGRCDLLAALPADVSLTSTCAVGAIELTAWTPRTGWVEAADDRWAVLRVGMVVNSYATRGDDFWGRVTADLAVTLDGEPPVAGSPGPIPNSDDDAEPSVFLLAGGAEPGELRVTGEILAEDPDGGLDPVTVTVNHAAEVRGA</sequence>
<name>A0ABU3PZ34_9ACTN</name>
<organism evidence="1 2">
    <name type="scientific">Nocardioides imazamoxiresistens</name>
    <dbReference type="NCBI Taxonomy" id="3231893"/>
    <lineage>
        <taxon>Bacteria</taxon>
        <taxon>Bacillati</taxon>
        <taxon>Actinomycetota</taxon>
        <taxon>Actinomycetes</taxon>
        <taxon>Propionibacteriales</taxon>
        <taxon>Nocardioidaceae</taxon>
        <taxon>Nocardioides</taxon>
    </lineage>
</organism>
<accession>A0ABU3PZ34</accession>